<sequence length="423" mass="43670">MSSLATRSAAAATLAVAIAVPLAGTAQAGPGEVPGTAGASTLTDTPEPERPDFYEPPAQIPSTPGTVIRTEPASFLLDPLGLSSGVVTATRVMYSSTDADGVPIAVTGTVFVPTSDYVGSSERPLISYTAGTQGIADRCAPSRQMAELVEYEGIGIARTVSRGYAVAMTDYQGLGTPGTHTYMVRAAQGHASLDMARAAQQLQGDDVDGDNPVGLMGYSQGGGAAAAAAELASTYAPELAIKGSAIGAPPADLAKVGANIDGGLYNAFALFALLGVATAEHIDPAPLLNDAGERVAAAVEGDCVFDLFSHAFKDSGQYTESGLDLTELLATEPFASAVEEQRIGTMEPSAPVVINHAWGDDVVPFEVGKQLASDWCDQGSRVTLNPGLTPTHIGGMIPHVEKSMYFFEKRFAGRNTANSCWRL</sequence>
<dbReference type="Gene3D" id="1.10.260.130">
    <property type="match status" value="1"/>
</dbReference>
<dbReference type="EMBL" id="JACCAE010000001">
    <property type="protein sequence ID" value="NYF99087.1"/>
    <property type="molecule type" value="Genomic_DNA"/>
</dbReference>
<evidence type="ECO:0000256" key="2">
    <source>
        <dbReference type="SAM" id="SignalP"/>
    </source>
</evidence>
<dbReference type="Gene3D" id="3.40.50.1820">
    <property type="entry name" value="alpha/beta hydrolase"/>
    <property type="match status" value="1"/>
</dbReference>
<dbReference type="SUPFAM" id="SSF53474">
    <property type="entry name" value="alpha/beta-Hydrolases"/>
    <property type="match status" value="1"/>
</dbReference>
<dbReference type="AlphaFoldDB" id="A0A852VPX2"/>
<dbReference type="PANTHER" id="PTHR34853">
    <property type="match status" value="1"/>
</dbReference>
<keyword evidence="4" id="KW-1185">Reference proteome</keyword>
<dbReference type="RefSeq" id="WP_185991835.1">
    <property type="nucleotide sequence ID" value="NZ_JACCAE010000001.1"/>
</dbReference>
<name>A0A852VPX2_9MICO</name>
<dbReference type="InterPro" id="IPR029058">
    <property type="entry name" value="AB_hydrolase_fold"/>
</dbReference>
<feature type="region of interest" description="Disordered" evidence="1">
    <location>
        <begin position="27"/>
        <end position="65"/>
    </location>
</feature>
<keyword evidence="3" id="KW-0378">Hydrolase</keyword>
<reference evidence="3 4" key="1">
    <citation type="submission" date="2020-07" db="EMBL/GenBank/DDBJ databases">
        <title>Sequencing the genomes of 1000 actinobacteria strains.</title>
        <authorList>
            <person name="Klenk H.-P."/>
        </authorList>
    </citation>
    <scope>NUCLEOTIDE SEQUENCE [LARGE SCALE GENOMIC DNA]</scope>
    <source>
        <strain evidence="3 4">DSM 26154</strain>
    </source>
</reference>
<feature type="chain" id="PRO_5033051616" evidence="2">
    <location>
        <begin position="29"/>
        <end position="423"/>
    </location>
</feature>
<organism evidence="3 4">
    <name type="scientific">Janibacter cremeus</name>
    <dbReference type="NCBI Taxonomy" id="1285192"/>
    <lineage>
        <taxon>Bacteria</taxon>
        <taxon>Bacillati</taxon>
        <taxon>Actinomycetota</taxon>
        <taxon>Actinomycetes</taxon>
        <taxon>Micrococcales</taxon>
        <taxon>Intrasporangiaceae</taxon>
        <taxon>Janibacter</taxon>
    </lineage>
</organism>
<protein>
    <submittedName>
        <fullName evidence="3">Dienelactone hydrolase</fullName>
    </submittedName>
</protein>
<proteinExistence type="predicted"/>
<feature type="signal peptide" evidence="2">
    <location>
        <begin position="1"/>
        <end position="28"/>
    </location>
</feature>
<dbReference type="Pfam" id="PF03583">
    <property type="entry name" value="LIP"/>
    <property type="match status" value="1"/>
</dbReference>
<comment type="caution">
    <text evidence="3">The sequence shown here is derived from an EMBL/GenBank/DDBJ whole genome shotgun (WGS) entry which is preliminary data.</text>
</comment>
<evidence type="ECO:0000256" key="1">
    <source>
        <dbReference type="SAM" id="MobiDB-lite"/>
    </source>
</evidence>
<evidence type="ECO:0000313" key="3">
    <source>
        <dbReference type="EMBL" id="NYF99087.1"/>
    </source>
</evidence>
<dbReference type="GO" id="GO:0004806">
    <property type="term" value="F:triacylglycerol lipase activity"/>
    <property type="evidence" value="ECO:0007669"/>
    <property type="project" value="InterPro"/>
</dbReference>
<evidence type="ECO:0000313" key="4">
    <source>
        <dbReference type="Proteomes" id="UP000554054"/>
    </source>
</evidence>
<dbReference type="GO" id="GO:0016042">
    <property type="term" value="P:lipid catabolic process"/>
    <property type="evidence" value="ECO:0007669"/>
    <property type="project" value="InterPro"/>
</dbReference>
<gene>
    <name evidence="3" type="ORF">BJY20_002479</name>
</gene>
<dbReference type="PIRSF" id="PIRSF029171">
    <property type="entry name" value="Esterase_LipA"/>
    <property type="match status" value="1"/>
</dbReference>
<keyword evidence="2" id="KW-0732">Signal</keyword>
<dbReference type="PANTHER" id="PTHR34853:SF1">
    <property type="entry name" value="LIPASE 5"/>
    <property type="match status" value="1"/>
</dbReference>
<dbReference type="Proteomes" id="UP000554054">
    <property type="component" value="Unassembled WGS sequence"/>
</dbReference>
<dbReference type="InterPro" id="IPR005152">
    <property type="entry name" value="Lipase_secreted"/>
</dbReference>
<accession>A0A852VPX2</accession>